<evidence type="ECO:0000256" key="1">
    <source>
        <dbReference type="SAM" id="Phobius"/>
    </source>
</evidence>
<accession>A0A1S2M6B6</accession>
<keyword evidence="1" id="KW-1133">Transmembrane helix</keyword>
<organism evidence="2 3">
    <name type="scientific">Anaerobacillus alkalidiazotrophicus</name>
    <dbReference type="NCBI Taxonomy" id="472963"/>
    <lineage>
        <taxon>Bacteria</taxon>
        <taxon>Bacillati</taxon>
        <taxon>Bacillota</taxon>
        <taxon>Bacilli</taxon>
        <taxon>Bacillales</taxon>
        <taxon>Bacillaceae</taxon>
        <taxon>Anaerobacillus</taxon>
    </lineage>
</organism>
<gene>
    <name evidence="2" type="ORF">BKP45_10315</name>
</gene>
<reference evidence="2 3" key="1">
    <citation type="submission" date="2016-10" db="EMBL/GenBank/DDBJ databases">
        <title>Draft genome sequences of four alkaliphilic bacteria belonging to the Anaerobacillus genus.</title>
        <authorList>
            <person name="Bassil N.M."/>
            <person name="Lloyd J.R."/>
        </authorList>
    </citation>
    <scope>NUCLEOTIDE SEQUENCE [LARGE SCALE GENOMIC DNA]</scope>
    <source>
        <strain evidence="2 3">DSM 22531</strain>
    </source>
</reference>
<protein>
    <submittedName>
        <fullName evidence="2">Uncharacterized protein</fullName>
    </submittedName>
</protein>
<dbReference type="AlphaFoldDB" id="A0A1S2M6B6"/>
<comment type="caution">
    <text evidence="2">The sequence shown here is derived from an EMBL/GenBank/DDBJ whole genome shotgun (WGS) entry which is preliminary data.</text>
</comment>
<evidence type="ECO:0000313" key="3">
    <source>
        <dbReference type="Proteomes" id="UP000180057"/>
    </source>
</evidence>
<name>A0A1S2M6B6_9BACI</name>
<keyword evidence="3" id="KW-1185">Reference proteome</keyword>
<feature type="transmembrane region" description="Helical" evidence="1">
    <location>
        <begin position="46"/>
        <end position="68"/>
    </location>
</feature>
<dbReference type="Proteomes" id="UP000180057">
    <property type="component" value="Unassembled WGS sequence"/>
</dbReference>
<evidence type="ECO:0000313" key="2">
    <source>
        <dbReference type="EMBL" id="OIJ20166.1"/>
    </source>
</evidence>
<feature type="transmembrane region" description="Helical" evidence="1">
    <location>
        <begin position="21"/>
        <end position="40"/>
    </location>
</feature>
<keyword evidence="1" id="KW-0812">Transmembrane</keyword>
<keyword evidence="1" id="KW-0472">Membrane</keyword>
<proteinExistence type="predicted"/>
<dbReference type="EMBL" id="MLQS01000015">
    <property type="protein sequence ID" value="OIJ20166.1"/>
    <property type="molecule type" value="Genomic_DNA"/>
</dbReference>
<sequence>MGIFFKKMSKKETENWEKGCVLGFYVFLIVLFINQIYYYFYESYLFPTSAILWIGLVSSFTWSSILNIKCKRKEC</sequence>